<evidence type="ECO:0000259" key="2">
    <source>
        <dbReference type="Pfam" id="PF00561"/>
    </source>
</evidence>
<comment type="caution">
    <text evidence="3">The sequence shown here is derived from an EMBL/GenBank/DDBJ whole genome shotgun (WGS) entry which is preliminary data.</text>
</comment>
<proteinExistence type="predicted"/>
<dbReference type="EMBL" id="JACHLR010000020">
    <property type="protein sequence ID" value="MBB4860347.1"/>
    <property type="molecule type" value="Genomic_DNA"/>
</dbReference>
<organism evidence="3 4">
    <name type="scientific">Novosphingobium chloroacetimidivorans</name>
    <dbReference type="NCBI Taxonomy" id="1428314"/>
    <lineage>
        <taxon>Bacteria</taxon>
        <taxon>Pseudomonadati</taxon>
        <taxon>Pseudomonadota</taxon>
        <taxon>Alphaproteobacteria</taxon>
        <taxon>Sphingomonadales</taxon>
        <taxon>Sphingomonadaceae</taxon>
        <taxon>Novosphingobium</taxon>
    </lineage>
</organism>
<feature type="chain" id="PRO_5031345025" evidence="1">
    <location>
        <begin position="24"/>
        <end position="308"/>
    </location>
</feature>
<evidence type="ECO:0000256" key="1">
    <source>
        <dbReference type="SAM" id="SignalP"/>
    </source>
</evidence>
<evidence type="ECO:0000313" key="4">
    <source>
        <dbReference type="Proteomes" id="UP000555448"/>
    </source>
</evidence>
<dbReference type="Gene3D" id="3.40.50.1820">
    <property type="entry name" value="alpha/beta hydrolase"/>
    <property type="match status" value="1"/>
</dbReference>
<dbReference type="AlphaFoldDB" id="A0A7W7NYM4"/>
<dbReference type="SUPFAM" id="SSF53474">
    <property type="entry name" value="alpha/beta-Hydrolases"/>
    <property type="match status" value="1"/>
</dbReference>
<dbReference type="Pfam" id="PF00561">
    <property type="entry name" value="Abhydrolase_1"/>
    <property type="match status" value="1"/>
</dbReference>
<gene>
    <name evidence="3" type="ORF">HNO88_003690</name>
</gene>
<evidence type="ECO:0000313" key="3">
    <source>
        <dbReference type="EMBL" id="MBB4860347.1"/>
    </source>
</evidence>
<dbReference type="Proteomes" id="UP000555448">
    <property type="component" value="Unassembled WGS sequence"/>
</dbReference>
<feature type="domain" description="AB hydrolase-1" evidence="2">
    <location>
        <begin position="53"/>
        <end position="292"/>
    </location>
</feature>
<dbReference type="RefSeq" id="WP_184248967.1">
    <property type="nucleotide sequence ID" value="NZ_JACHLR010000020.1"/>
</dbReference>
<reference evidence="3 4" key="1">
    <citation type="submission" date="2020-08" db="EMBL/GenBank/DDBJ databases">
        <title>Functional genomics of gut bacteria from endangered species of beetles.</title>
        <authorList>
            <person name="Carlos-Shanley C."/>
        </authorList>
    </citation>
    <scope>NUCLEOTIDE SEQUENCE [LARGE SCALE GENOMIC DNA]</scope>
    <source>
        <strain evidence="3 4">S00245</strain>
    </source>
</reference>
<sequence length="308" mass="33151">MITRILASVLALSAIVTAGSAAAEVGSFPAGFSTQEIGTNGTTIHTRVGGKGPAVVLLHGYGETGDMWAPLAADLARDHLVIVPDLRGMGLSAKPPAGYDKKTQGQDIAGLLDVLKVGKVDLVTHDIGNMVGYAFAAQNRARVTRFVLMDAPLPGVGPWDEILKNPLLWHFRFGGPDMERLVAGRERIYLDRFWNEFSARPERFSEASRVHYATLYAQPGAMHAGFAQFAAFDQDAADDRQFVAAGKLTMPVLAIGGAKSFGPMMATVMRFAADDVTEATIPDAGHWLMEEQPTATIAAVRRFLDARR</sequence>
<dbReference type="InterPro" id="IPR000073">
    <property type="entry name" value="AB_hydrolase_1"/>
</dbReference>
<feature type="signal peptide" evidence="1">
    <location>
        <begin position="1"/>
        <end position="23"/>
    </location>
</feature>
<dbReference type="InterPro" id="IPR029058">
    <property type="entry name" value="AB_hydrolase_fold"/>
</dbReference>
<protein>
    <submittedName>
        <fullName evidence="3">Pimeloyl-ACP methyl ester carboxylesterase</fullName>
    </submittedName>
</protein>
<keyword evidence="4" id="KW-1185">Reference proteome</keyword>
<name>A0A7W7NYM4_9SPHN</name>
<keyword evidence="1" id="KW-0732">Signal</keyword>
<dbReference type="PANTHER" id="PTHR43329">
    <property type="entry name" value="EPOXIDE HYDROLASE"/>
    <property type="match status" value="1"/>
</dbReference>
<accession>A0A7W7NYM4</accession>